<name>A0A2N3LEF9_9BACI</name>
<keyword evidence="3" id="KW-1185">Reference proteome</keyword>
<dbReference type="EMBL" id="PIQO01000023">
    <property type="protein sequence ID" value="PKR83030.1"/>
    <property type="molecule type" value="Genomic_DNA"/>
</dbReference>
<feature type="compositionally biased region" description="Low complexity" evidence="1">
    <location>
        <begin position="106"/>
        <end position="120"/>
    </location>
</feature>
<feature type="compositionally biased region" description="Low complexity" evidence="1">
    <location>
        <begin position="185"/>
        <end position="194"/>
    </location>
</feature>
<dbReference type="InterPro" id="IPR013320">
    <property type="entry name" value="ConA-like_dom_sf"/>
</dbReference>
<feature type="compositionally biased region" description="Low complexity" evidence="1">
    <location>
        <begin position="135"/>
        <end position="144"/>
    </location>
</feature>
<dbReference type="AlphaFoldDB" id="A0A2N3LEF9"/>
<feature type="compositionally biased region" description="Low complexity" evidence="1">
    <location>
        <begin position="235"/>
        <end position="244"/>
    </location>
</feature>
<feature type="compositionally biased region" description="Polar residues" evidence="1">
    <location>
        <begin position="145"/>
        <end position="155"/>
    </location>
</feature>
<sequence length="914" mass="96463">MKKVIKTIVCLVLLGNLFYLYGHPTFAKTLSTPYTFAESTNQNQTQRVTISNLSQVNSVTVDNGNVTYSVDGNDITLNLSKGTGYQVQTGGTYTPADSKTVTDTRSTSPGGSSSSLPSSISYNSGGYTGTLTGGTATVTSGTYTPADSKTVTDTRSTSPGGSSSSLPSSISYNSGGYTGTLTGGTATVTSGTYTPADSKTVTDTRSTSPGGSSSSLPSSISYNSGGYTGTLTGGTATVTSGTYTPADSKTVTDTRSTSPGGSSSSLPSSISYNSGGYTGTLTGGTATVTSGTYTPADSKTVTDTRSTSPGGSSSSLPSSISYNSGGYTGTLTGGTATVTSGTYTPADSKTITDYPLEKPKGSGPNAFPSTVNYNSGGYSGTLTKYFFCGTCNVDVMYYEGTVTKPASDTRVWTKTYSGTVTKPAVDTRVWTKTYSGTVTKPAVDTRTYETRYQYKVTINYNQYSGTNPSLTTNAGINLNGVDQYFNISNSSQYKISKNISIGIMFKPTSTSIDSRQNLLSDTEGGGIAITLQPNFARTYVYINGAYQTVDIPINLIGLNKWNYIMMTYNGSTINMYLNGDFVSSKSVTGTIAYPNMDWNVGAEPGATSPSYFFKGQIENVRIWNRVLSSTEISNASNQSYSTSGLVGAWIFDSNTTGKSYDISNYQNDAIGKGFSPTITMSASNVDDLGATLNWSSVSGSTSYLLQRDGSQVYKGTNTSYIENALASETNYNYSITPIFTHGEGVSATKTITTLVGSLSLESVPSNINISNVVLNGKTQKIYGSFGQKLIVKDTRKTRDGWKIRVKATNFKSADGLRTFPSNSIDIKPVISINQTKGLMKGSPTITSSNQFIDNTNGAIIISADSTDTGYGIYEISFPSNVLEINIDPKYGFSNIDKSALEYSTKITWTVESGN</sequence>
<feature type="compositionally biased region" description="Low complexity" evidence="1">
    <location>
        <begin position="156"/>
        <end position="170"/>
    </location>
</feature>
<feature type="compositionally biased region" description="Polar residues" evidence="1">
    <location>
        <begin position="95"/>
        <end position="105"/>
    </location>
</feature>
<dbReference type="Gene3D" id="2.60.120.200">
    <property type="match status" value="1"/>
</dbReference>
<feature type="compositionally biased region" description="Low complexity" evidence="1">
    <location>
        <begin position="206"/>
        <end position="220"/>
    </location>
</feature>
<feature type="compositionally biased region" description="Polar residues" evidence="1">
    <location>
        <begin position="195"/>
        <end position="205"/>
    </location>
</feature>
<comment type="caution">
    <text evidence="2">The sequence shown here is derived from an EMBL/GenBank/DDBJ whole genome shotgun (WGS) entry which is preliminary data.</text>
</comment>
<proteinExistence type="predicted"/>
<feature type="compositionally biased region" description="Low complexity" evidence="1">
    <location>
        <begin position="306"/>
        <end position="319"/>
    </location>
</feature>
<feature type="compositionally biased region" description="Polar residues" evidence="1">
    <location>
        <begin position="245"/>
        <end position="255"/>
    </location>
</feature>
<dbReference type="Proteomes" id="UP000233440">
    <property type="component" value="Unassembled WGS sequence"/>
</dbReference>
<reference evidence="2 3" key="1">
    <citation type="submission" date="2017-11" db="EMBL/GenBank/DDBJ databases">
        <title>Bacillus camelliae sp. nov., isolated from pu'er tea.</title>
        <authorList>
            <person name="Niu L."/>
        </authorList>
    </citation>
    <scope>NUCLEOTIDE SEQUENCE [LARGE SCALE GENOMIC DNA]</scope>
    <source>
        <strain evidence="2 3">7578-1</strain>
    </source>
</reference>
<evidence type="ECO:0000313" key="3">
    <source>
        <dbReference type="Proteomes" id="UP000233440"/>
    </source>
</evidence>
<dbReference type="Pfam" id="PF13385">
    <property type="entry name" value="Laminin_G_3"/>
    <property type="match status" value="1"/>
</dbReference>
<evidence type="ECO:0000313" key="2">
    <source>
        <dbReference type="EMBL" id="PKR83030.1"/>
    </source>
</evidence>
<feature type="compositionally biased region" description="Polar residues" evidence="1">
    <location>
        <begin position="295"/>
        <end position="305"/>
    </location>
</feature>
<feature type="compositionally biased region" description="Low complexity" evidence="1">
    <location>
        <begin position="256"/>
        <end position="270"/>
    </location>
</feature>
<protein>
    <submittedName>
        <fullName evidence="2">Uncharacterized protein</fullName>
    </submittedName>
</protein>
<feature type="region of interest" description="Disordered" evidence="1">
    <location>
        <begin position="338"/>
        <end position="367"/>
    </location>
</feature>
<feature type="region of interest" description="Disordered" evidence="1">
    <location>
        <begin position="86"/>
        <end position="120"/>
    </location>
</feature>
<evidence type="ECO:0000256" key="1">
    <source>
        <dbReference type="SAM" id="MobiDB-lite"/>
    </source>
</evidence>
<accession>A0A2N3LEF9</accession>
<organism evidence="2 3">
    <name type="scientific">Heyndrickxia camelliae</name>
    <dbReference type="NCBI Taxonomy" id="1707093"/>
    <lineage>
        <taxon>Bacteria</taxon>
        <taxon>Bacillati</taxon>
        <taxon>Bacillota</taxon>
        <taxon>Bacilli</taxon>
        <taxon>Bacillales</taxon>
        <taxon>Bacillaceae</taxon>
        <taxon>Heyndrickxia</taxon>
    </lineage>
</organism>
<gene>
    <name evidence="2" type="ORF">CWO92_21055</name>
</gene>
<feature type="region of interest" description="Disordered" evidence="1">
    <location>
        <begin position="285"/>
        <end position="319"/>
    </location>
</feature>
<feature type="region of interest" description="Disordered" evidence="1">
    <location>
        <begin position="135"/>
        <end position="170"/>
    </location>
</feature>
<dbReference type="OrthoDB" id="158463at2"/>
<feature type="region of interest" description="Disordered" evidence="1">
    <location>
        <begin position="235"/>
        <end position="270"/>
    </location>
</feature>
<feature type="region of interest" description="Disordered" evidence="1">
    <location>
        <begin position="185"/>
        <end position="220"/>
    </location>
</feature>
<dbReference type="SUPFAM" id="SSF49899">
    <property type="entry name" value="Concanavalin A-like lectins/glucanases"/>
    <property type="match status" value="1"/>
</dbReference>
<feature type="compositionally biased region" description="Low complexity" evidence="1">
    <location>
        <begin position="285"/>
        <end position="294"/>
    </location>
</feature>